<gene>
    <name evidence="3" type="ORF">RFI_13159</name>
</gene>
<dbReference type="CDD" id="cd04371">
    <property type="entry name" value="DEP"/>
    <property type="match status" value="1"/>
</dbReference>
<accession>X6NDD5</accession>
<dbReference type="PROSITE" id="PS50186">
    <property type="entry name" value="DEP"/>
    <property type="match status" value="1"/>
</dbReference>
<organism evidence="3 4">
    <name type="scientific">Reticulomyxa filosa</name>
    <dbReference type="NCBI Taxonomy" id="46433"/>
    <lineage>
        <taxon>Eukaryota</taxon>
        <taxon>Sar</taxon>
        <taxon>Rhizaria</taxon>
        <taxon>Retaria</taxon>
        <taxon>Foraminifera</taxon>
        <taxon>Monothalamids</taxon>
        <taxon>Reticulomyxidae</taxon>
        <taxon>Reticulomyxa</taxon>
    </lineage>
</organism>
<name>X6NDD5_RETFI</name>
<sequence>MIDSLLQHNKQFDEVCLLTLYRVFVCMWCVCVLNNCVGVSNSIRDYIHYQHKHEVILEKLGHRCQKRNWYLNAVTFAEKRVKEHYATKQMTCRRCDCSRKKEKEKIQRSKDRQRKESIESVESMEDCNQNEYEQSEHLNNLDKELHQLCKEIHSSGIIRDQRRNGFVHSKVFLGSELITWLTKSLIVNSRYEAAVIGSLLLKSKIVYPVIPKHVTQRQTEATGTNNQQPRKPNAMLTTLATDQSNHQSLTWLDSSLNRSFNSLSLNETKASLYNTPPDSIDHGFNDSPSSSILRFENDMNGGGNSRTRSCSPAPHVANSFVPKQLHTSNKSDSYHSNSKITRLSSLGLINQVSLGLFSTPPPPSPPVIRKQRNGSGNRVLDSPNDDQTLSCDKAMIDEESLCSTPQYEHAGNSNKTPSHDNQPQQVFINIFFFFFLNNDWVRYGDVIWHNITNLKKSDDAKIGSIVRDGWLHKVGSIRVKKYWYKWDNNRRQLKEYANDEKDCTVRNEYSLDETAKITSSPVDHRLFEIYIVHPKTQTIKLRASDKRTRDVSSHTHIQTKGLCISVNKNRFYVKK</sequence>
<dbReference type="SUPFAM" id="SSF50729">
    <property type="entry name" value="PH domain-like"/>
    <property type="match status" value="1"/>
</dbReference>
<dbReference type="Pfam" id="PF00610">
    <property type="entry name" value="DEP"/>
    <property type="match status" value="1"/>
</dbReference>
<feature type="region of interest" description="Disordered" evidence="1">
    <location>
        <begin position="106"/>
        <end position="126"/>
    </location>
</feature>
<dbReference type="OrthoDB" id="196547at2759"/>
<dbReference type="EMBL" id="ASPP01009529">
    <property type="protein sequence ID" value="ETO24001.1"/>
    <property type="molecule type" value="Genomic_DNA"/>
</dbReference>
<dbReference type="AlphaFoldDB" id="X6NDD5"/>
<evidence type="ECO:0000259" key="2">
    <source>
        <dbReference type="PROSITE" id="PS50186"/>
    </source>
</evidence>
<dbReference type="Proteomes" id="UP000023152">
    <property type="component" value="Unassembled WGS sequence"/>
</dbReference>
<comment type="caution">
    <text evidence="3">The sequence shown here is derived from an EMBL/GenBank/DDBJ whole genome shotgun (WGS) entry which is preliminary data.</text>
</comment>
<feature type="region of interest" description="Disordered" evidence="1">
    <location>
        <begin position="358"/>
        <end position="386"/>
    </location>
</feature>
<dbReference type="SUPFAM" id="SSF46785">
    <property type="entry name" value="Winged helix' DNA-binding domain"/>
    <property type="match status" value="1"/>
</dbReference>
<feature type="compositionally biased region" description="Basic and acidic residues" evidence="1">
    <location>
        <begin position="106"/>
        <end position="118"/>
    </location>
</feature>
<dbReference type="InterPro" id="IPR036390">
    <property type="entry name" value="WH_DNA-bd_sf"/>
</dbReference>
<protein>
    <recommendedName>
        <fullName evidence="2">DEP domain-containing protein</fullName>
    </recommendedName>
</protein>
<keyword evidence="4" id="KW-1185">Reference proteome</keyword>
<proteinExistence type="predicted"/>
<feature type="domain" description="DEP" evidence="2">
    <location>
        <begin position="170"/>
        <end position="219"/>
    </location>
</feature>
<evidence type="ECO:0000256" key="1">
    <source>
        <dbReference type="SAM" id="MobiDB-lite"/>
    </source>
</evidence>
<evidence type="ECO:0000313" key="4">
    <source>
        <dbReference type="Proteomes" id="UP000023152"/>
    </source>
</evidence>
<dbReference type="InterPro" id="IPR000591">
    <property type="entry name" value="DEP_dom"/>
</dbReference>
<dbReference type="GO" id="GO:0035556">
    <property type="term" value="P:intracellular signal transduction"/>
    <property type="evidence" value="ECO:0007669"/>
    <property type="project" value="InterPro"/>
</dbReference>
<dbReference type="Gene3D" id="1.10.10.10">
    <property type="entry name" value="Winged helix-like DNA-binding domain superfamily/Winged helix DNA-binding domain"/>
    <property type="match status" value="1"/>
</dbReference>
<dbReference type="InterPro" id="IPR036388">
    <property type="entry name" value="WH-like_DNA-bd_sf"/>
</dbReference>
<evidence type="ECO:0000313" key="3">
    <source>
        <dbReference type="EMBL" id="ETO24001.1"/>
    </source>
</evidence>
<reference evidence="3 4" key="1">
    <citation type="journal article" date="2013" name="Curr. Biol.">
        <title>The Genome of the Foraminiferan Reticulomyxa filosa.</title>
        <authorList>
            <person name="Glockner G."/>
            <person name="Hulsmann N."/>
            <person name="Schleicher M."/>
            <person name="Noegel A.A."/>
            <person name="Eichinger L."/>
            <person name="Gallinger C."/>
            <person name="Pawlowski J."/>
            <person name="Sierra R."/>
            <person name="Euteneuer U."/>
            <person name="Pillet L."/>
            <person name="Moustafa A."/>
            <person name="Platzer M."/>
            <person name="Groth M."/>
            <person name="Szafranski K."/>
            <person name="Schliwa M."/>
        </authorList>
    </citation>
    <scope>NUCLEOTIDE SEQUENCE [LARGE SCALE GENOMIC DNA]</scope>
</reference>